<dbReference type="InterPro" id="IPR029058">
    <property type="entry name" value="AB_hydrolase_fold"/>
</dbReference>
<comment type="similarity">
    <text evidence="3">Belongs to the AB hydrolase superfamily. MenH family.</text>
</comment>
<proteinExistence type="inferred from homology"/>
<comment type="pathway">
    <text evidence="3">Quinol/quinone metabolism; 1,4-dihydroxy-2-naphthoate biosynthesis; 1,4-dihydroxy-2-naphthoate from chorismate: step 3/7.</text>
</comment>
<comment type="subunit">
    <text evidence="3">Monomer.</text>
</comment>
<comment type="catalytic activity">
    <reaction evidence="3">
        <text>5-enolpyruvoyl-6-hydroxy-2-succinyl-cyclohex-3-ene-1-carboxylate = (1R,6R)-6-hydroxy-2-succinyl-cyclohexa-2,4-diene-1-carboxylate + pyruvate</text>
        <dbReference type="Rhea" id="RHEA:25597"/>
        <dbReference type="ChEBI" id="CHEBI:15361"/>
        <dbReference type="ChEBI" id="CHEBI:58689"/>
        <dbReference type="ChEBI" id="CHEBI:58818"/>
        <dbReference type="EC" id="4.2.99.20"/>
    </reaction>
</comment>
<evidence type="ECO:0000313" key="6">
    <source>
        <dbReference type="Proteomes" id="UP000439752"/>
    </source>
</evidence>
<dbReference type="PANTHER" id="PTHR42916:SF1">
    <property type="entry name" value="PROTEIN PHYLLO, CHLOROPLASTIC"/>
    <property type="match status" value="1"/>
</dbReference>
<dbReference type="InterPro" id="IPR000073">
    <property type="entry name" value="AB_hydrolase_1"/>
</dbReference>
<organism evidence="5 6">
    <name type="scientific">Exiguobacterium oxidotolerans</name>
    <dbReference type="NCBI Taxonomy" id="223958"/>
    <lineage>
        <taxon>Bacteria</taxon>
        <taxon>Bacillati</taxon>
        <taxon>Bacillota</taxon>
        <taxon>Bacilli</taxon>
        <taxon>Bacillales</taxon>
        <taxon>Bacillales Family XII. Incertae Sedis</taxon>
        <taxon>Exiguobacterium</taxon>
    </lineage>
</organism>
<dbReference type="Proteomes" id="UP000439752">
    <property type="component" value="Unassembled WGS sequence"/>
</dbReference>
<dbReference type="Gene3D" id="3.40.50.1820">
    <property type="entry name" value="alpha/beta hydrolase"/>
    <property type="match status" value="1"/>
</dbReference>
<dbReference type="Pfam" id="PF12697">
    <property type="entry name" value="Abhydrolase_6"/>
    <property type="match status" value="1"/>
</dbReference>
<evidence type="ECO:0000313" key="5">
    <source>
        <dbReference type="EMBL" id="VWX33295.1"/>
    </source>
</evidence>
<dbReference type="EMBL" id="CABWKQ010000003">
    <property type="protein sequence ID" value="VWX33295.1"/>
    <property type="molecule type" value="Genomic_DNA"/>
</dbReference>
<dbReference type="GO" id="GO:0009234">
    <property type="term" value="P:menaquinone biosynthetic process"/>
    <property type="evidence" value="ECO:0007669"/>
    <property type="project" value="UniProtKB-UniRule"/>
</dbReference>
<dbReference type="RefSeq" id="WP_159172738.1">
    <property type="nucleotide sequence ID" value="NZ_LR732308.1"/>
</dbReference>
<dbReference type="UniPathway" id="UPA01057">
    <property type="reaction ID" value="UER00900"/>
</dbReference>
<dbReference type="AlphaFoldDB" id="A0A653I2X0"/>
<dbReference type="GO" id="GO:0070205">
    <property type="term" value="F:2-succinyl-6-hydroxy-2,4-cyclohexadiene-1-carboxylate synthase activity"/>
    <property type="evidence" value="ECO:0007669"/>
    <property type="project" value="UniProtKB-UniRule"/>
</dbReference>
<evidence type="ECO:0000256" key="1">
    <source>
        <dbReference type="ARBA" id="ARBA00022428"/>
    </source>
</evidence>
<evidence type="ECO:0000256" key="2">
    <source>
        <dbReference type="ARBA" id="ARBA00023239"/>
    </source>
</evidence>
<evidence type="ECO:0000259" key="4">
    <source>
        <dbReference type="Pfam" id="PF12697"/>
    </source>
</evidence>
<gene>
    <name evidence="3 5" type="primary">menH</name>
    <name evidence="5" type="ORF">EXIGUO9Y_110098</name>
</gene>
<accession>A0A653I2X0</accession>
<sequence length="258" mass="29108">MKLRDHDYHLEVEGQGPPLLLLHGFTGSSRTWTMLSARLQETYTVYRIDLLGHGKTPPAAYQRMRLTEQVKDLQALLATRTEPWTVLGYSMGGRIALMLAACSTQVQQTIAVSTTPGLKTAHERRSRRVQDRLLQQMLLEDGLEAFVRHWEALPLFASQRQLPSFAQQQIRSERLSQSAEGLAASLAAQGTGNMPSLWKSIHDLPIEWIVGEYDEKFKQIAQQAADSKKIHQISHATHAPHIDQPEKFVTIVEKLLLT</sequence>
<dbReference type="NCBIfam" id="TIGR03695">
    <property type="entry name" value="menH_SHCHC"/>
    <property type="match status" value="1"/>
</dbReference>
<comment type="function">
    <text evidence="3">Catalyzes a proton abstraction reaction that results in 2,5-elimination of pyruvate from 2-succinyl-5-enolpyruvyl-6-hydroxy-3-cyclohexene-1-carboxylate (SEPHCHC) and the formation of 2-succinyl-6-hydroxy-2,4-cyclohexadiene-1-carboxylate (SHCHC).</text>
</comment>
<keyword evidence="1 3" id="KW-0474">Menaquinone biosynthesis</keyword>
<dbReference type="EC" id="4.2.99.20" evidence="3"/>
<dbReference type="PANTHER" id="PTHR42916">
    <property type="entry name" value="2-SUCCINYL-5-ENOLPYRUVYL-6-HYDROXY-3-CYCLOHEXENE-1-CARBOXYLATE SYNTHASE"/>
    <property type="match status" value="1"/>
</dbReference>
<feature type="domain" description="AB hydrolase-1" evidence="4">
    <location>
        <begin position="19"/>
        <end position="249"/>
    </location>
</feature>
<dbReference type="InterPro" id="IPR022485">
    <property type="entry name" value="SHCHC_synthase_MenH"/>
</dbReference>
<evidence type="ECO:0000256" key="3">
    <source>
        <dbReference type="HAMAP-Rule" id="MF_01660"/>
    </source>
</evidence>
<keyword evidence="6" id="KW-1185">Reference proteome</keyword>
<dbReference type="SUPFAM" id="SSF53474">
    <property type="entry name" value="alpha/beta-Hydrolases"/>
    <property type="match status" value="1"/>
</dbReference>
<dbReference type="UniPathway" id="UPA00079"/>
<reference evidence="5 6" key="1">
    <citation type="submission" date="2019-10" db="EMBL/GenBank/DDBJ databases">
        <authorList>
            <person name="Karimi E."/>
        </authorList>
    </citation>
    <scope>NUCLEOTIDE SEQUENCE [LARGE SCALE GENOMIC DNA]</scope>
    <source>
        <strain evidence="5">Exiguobacterium sp. 9Y</strain>
    </source>
</reference>
<keyword evidence="2 3" id="KW-0456">Lyase</keyword>
<comment type="pathway">
    <text evidence="3">Quinol/quinone metabolism; menaquinone biosynthesis.</text>
</comment>
<name>A0A653I2X0_9BACL</name>
<dbReference type="HAMAP" id="MF_01660">
    <property type="entry name" value="MenH"/>
    <property type="match status" value="1"/>
</dbReference>
<protein>
    <recommendedName>
        <fullName evidence="3">Putative 2-succinyl-6-hydroxy-2,4-cyclohexadiene-1-carboxylate synthase</fullName>
        <shortName evidence="3">SHCHC synthase</shortName>
        <ecNumber evidence="3">4.2.99.20</ecNumber>
    </recommendedName>
</protein>